<dbReference type="Proteomes" id="UP001165135">
    <property type="component" value="Unassembled WGS sequence"/>
</dbReference>
<reference evidence="2" key="1">
    <citation type="submission" date="2023-03" db="EMBL/GenBank/DDBJ databases">
        <title>Actinoallomurus iriomotensis NBRC 103681.</title>
        <authorList>
            <person name="Ichikawa N."/>
            <person name="Sato H."/>
            <person name="Tonouchi N."/>
        </authorList>
    </citation>
    <scope>NUCLEOTIDE SEQUENCE</scope>
    <source>
        <strain evidence="2">NBRC 103681</strain>
    </source>
</reference>
<evidence type="ECO:0000313" key="2">
    <source>
        <dbReference type="EMBL" id="GLY72317.1"/>
    </source>
</evidence>
<dbReference type="AlphaFoldDB" id="A0A9W6RDX3"/>
<feature type="region of interest" description="Disordered" evidence="1">
    <location>
        <begin position="1"/>
        <end position="43"/>
    </location>
</feature>
<organism evidence="2 3">
    <name type="scientific">Actinoallomurus iriomotensis</name>
    <dbReference type="NCBI Taxonomy" id="478107"/>
    <lineage>
        <taxon>Bacteria</taxon>
        <taxon>Bacillati</taxon>
        <taxon>Actinomycetota</taxon>
        <taxon>Actinomycetes</taxon>
        <taxon>Streptosporangiales</taxon>
        <taxon>Thermomonosporaceae</taxon>
        <taxon>Actinoallomurus</taxon>
    </lineage>
</organism>
<dbReference type="EMBL" id="BSTJ01000001">
    <property type="protein sequence ID" value="GLY72317.1"/>
    <property type="molecule type" value="Genomic_DNA"/>
</dbReference>
<evidence type="ECO:0000256" key="1">
    <source>
        <dbReference type="SAM" id="MobiDB-lite"/>
    </source>
</evidence>
<gene>
    <name evidence="2" type="ORF">Airi01_005840</name>
</gene>
<accession>A0A9W6RDX3</accession>
<name>A0A9W6RDX3_9ACTN</name>
<protein>
    <submittedName>
        <fullName evidence="2">Uncharacterized protein</fullName>
    </submittedName>
</protein>
<evidence type="ECO:0000313" key="3">
    <source>
        <dbReference type="Proteomes" id="UP001165135"/>
    </source>
</evidence>
<sequence>MPRLGEGAVALQHGHHHRTEGPQDGRKRREAFRGAGHAGGQGVAQGLLTVEEDLALVGEMPVEGALGDARPCRDLGRGDLVEAAFRVQVEGGLLQAQARRSSIARHPRSIAR</sequence>
<proteinExistence type="predicted"/>
<comment type="caution">
    <text evidence="2">The sequence shown here is derived from an EMBL/GenBank/DDBJ whole genome shotgun (WGS) entry which is preliminary data.</text>
</comment>